<accession>K0YIE1</accession>
<organism evidence="6 7">
    <name type="scientific">Slackia piriformis YIT 12062</name>
    <dbReference type="NCBI Taxonomy" id="742818"/>
    <lineage>
        <taxon>Bacteria</taxon>
        <taxon>Bacillati</taxon>
        <taxon>Actinomycetota</taxon>
        <taxon>Coriobacteriia</taxon>
        <taxon>Eggerthellales</taxon>
        <taxon>Eggerthellaceae</taxon>
        <taxon>Slackia</taxon>
    </lineage>
</organism>
<protein>
    <recommendedName>
        <fullName evidence="5">PIN domain-containing protein</fullName>
    </recommendedName>
</protein>
<sequence length="161" mass="17461">MSVMRASRLLLDTNVWFDYFMGEGRSLQAIQGLIEAGLDGRTDLLYAPTSAKDLFYLIPRRLRSTDGSGGGKASASYRPAAWACVERMMELATAAPLSHAECELARMLRSTFGDFEDNLIVAAGETAKADYIVTNDKPLLTAAPEACITPERALALLALAR</sequence>
<dbReference type="InterPro" id="IPR029060">
    <property type="entry name" value="PIN-like_dom_sf"/>
</dbReference>
<dbReference type="PATRIC" id="fig|742818.3.peg.1828"/>
<dbReference type="GO" id="GO:0046872">
    <property type="term" value="F:metal ion binding"/>
    <property type="evidence" value="ECO:0007669"/>
    <property type="project" value="UniProtKB-KW"/>
</dbReference>
<evidence type="ECO:0000313" key="6">
    <source>
        <dbReference type="EMBL" id="EJZ83216.1"/>
    </source>
</evidence>
<dbReference type="GO" id="GO:0004518">
    <property type="term" value="F:nuclease activity"/>
    <property type="evidence" value="ECO:0007669"/>
    <property type="project" value="UniProtKB-KW"/>
</dbReference>
<evidence type="ECO:0000256" key="2">
    <source>
        <dbReference type="ARBA" id="ARBA00022723"/>
    </source>
</evidence>
<evidence type="ECO:0000313" key="7">
    <source>
        <dbReference type="Proteomes" id="UP000006069"/>
    </source>
</evidence>
<comment type="caution">
    <text evidence="6">The sequence shown here is derived from an EMBL/GenBank/DDBJ whole genome shotgun (WGS) entry which is preliminary data.</text>
</comment>
<dbReference type="eggNOG" id="COG1848">
    <property type="taxonomic scope" value="Bacteria"/>
</dbReference>
<keyword evidence="7" id="KW-1185">Reference proteome</keyword>
<dbReference type="Pfam" id="PF13470">
    <property type="entry name" value="PIN_3"/>
    <property type="match status" value="1"/>
</dbReference>
<keyword evidence="1" id="KW-0540">Nuclease</keyword>
<dbReference type="Proteomes" id="UP000006069">
    <property type="component" value="Unassembled WGS sequence"/>
</dbReference>
<evidence type="ECO:0000256" key="3">
    <source>
        <dbReference type="ARBA" id="ARBA00022801"/>
    </source>
</evidence>
<proteinExistence type="predicted"/>
<evidence type="ECO:0000259" key="5">
    <source>
        <dbReference type="Pfam" id="PF13470"/>
    </source>
</evidence>
<reference evidence="6 7" key="1">
    <citation type="submission" date="2012-08" db="EMBL/GenBank/DDBJ databases">
        <title>The Genome Sequence of Slackia piriformis YIT 12062.</title>
        <authorList>
            <consortium name="The Broad Institute Genome Sequencing Platform"/>
            <person name="Earl A."/>
            <person name="Ward D."/>
            <person name="Feldgarden M."/>
            <person name="Gevers D."/>
            <person name="Morotomi M."/>
            <person name="Walker B."/>
            <person name="Young S.K."/>
            <person name="Zeng Q."/>
            <person name="Gargeya S."/>
            <person name="Fitzgerald M."/>
            <person name="Haas B."/>
            <person name="Abouelleil A."/>
            <person name="Alvarado L."/>
            <person name="Arachchi H.M."/>
            <person name="Berlin A.M."/>
            <person name="Chapman S.B."/>
            <person name="Goldberg J."/>
            <person name="Griggs A."/>
            <person name="Gujja S."/>
            <person name="Hansen M."/>
            <person name="Howarth C."/>
            <person name="Imamovic A."/>
            <person name="Larimer J."/>
            <person name="McCowen C."/>
            <person name="Montmayeur A."/>
            <person name="Murphy C."/>
            <person name="Neiman D."/>
            <person name="Pearson M."/>
            <person name="Priest M."/>
            <person name="Roberts A."/>
            <person name="Saif S."/>
            <person name="Shea T."/>
            <person name="Sisk P."/>
            <person name="Sykes S."/>
            <person name="Wortman J."/>
            <person name="Nusbaum C."/>
            <person name="Birren B."/>
        </authorList>
    </citation>
    <scope>NUCLEOTIDE SEQUENCE [LARGE SCALE GENOMIC DNA]</scope>
    <source>
        <strain evidence="6 7">YIT 12062</strain>
    </source>
</reference>
<dbReference type="InterPro" id="IPR002716">
    <property type="entry name" value="PIN_dom"/>
</dbReference>
<dbReference type="SUPFAM" id="SSF88723">
    <property type="entry name" value="PIN domain-like"/>
    <property type="match status" value="1"/>
</dbReference>
<keyword evidence="4" id="KW-0460">Magnesium</keyword>
<dbReference type="RefSeq" id="WP_009139914.1">
    <property type="nucleotide sequence ID" value="NZ_JH815199.1"/>
</dbReference>
<keyword evidence="2" id="KW-0479">Metal-binding</keyword>
<evidence type="ECO:0000256" key="1">
    <source>
        <dbReference type="ARBA" id="ARBA00022722"/>
    </source>
</evidence>
<dbReference type="HOGENOM" id="CLU_124456_0_0_11"/>
<name>K0YIE1_9ACTN</name>
<gene>
    <name evidence="6" type="ORF">HMPREF9451_01734</name>
</gene>
<dbReference type="GO" id="GO:0016787">
    <property type="term" value="F:hydrolase activity"/>
    <property type="evidence" value="ECO:0007669"/>
    <property type="project" value="UniProtKB-KW"/>
</dbReference>
<feature type="domain" description="PIN" evidence="5">
    <location>
        <begin position="8"/>
        <end position="137"/>
    </location>
</feature>
<dbReference type="AlphaFoldDB" id="K0YIE1"/>
<keyword evidence="3" id="KW-0378">Hydrolase</keyword>
<evidence type="ECO:0000256" key="4">
    <source>
        <dbReference type="ARBA" id="ARBA00022842"/>
    </source>
</evidence>
<dbReference type="EMBL" id="ADMD01000009">
    <property type="protein sequence ID" value="EJZ83216.1"/>
    <property type="molecule type" value="Genomic_DNA"/>
</dbReference>
<dbReference type="InParanoid" id="K0YIE1"/>